<reference evidence="2 3" key="1">
    <citation type="submission" date="2021-02" db="EMBL/GenBank/DDBJ databases">
        <title>Variation within the Batrachochytrium salamandrivorans European outbreak.</title>
        <authorList>
            <person name="Kelly M."/>
            <person name="Pasmans F."/>
            <person name="Shea T.P."/>
            <person name="Munoz J.F."/>
            <person name="Carranza S."/>
            <person name="Cuomo C.A."/>
            <person name="Martel A."/>
        </authorList>
    </citation>
    <scope>NUCLEOTIDE SEQUENCE [LARGE SCALE GENOMIC DNA]</scope>
    <source>
        <strain evidence="2 3">AMFP18/2</strain>
    </source>
</reference>
<gene>
    <name evidence="2" type="ORF">BASA50_001869</name>
</gene>
<comment type="caution">
    <text evidence="2">The sequence shown here is derived from an EMBL/GenBank/DDBJ whole genome shotgun (WGS) entry which is preliminary data.</text>
</comment>
<evidence type="ECO:0000313" key="2">
    <source>
        <dbReference type="EMBL" id="KAH6601041.1"/>
    </source>
</evidence>
<dbReference type="EMBL" id="JAFCIX010000021">
    <property type="protein sequence ID" value="KAH6601041.1"/>
    <property type="molecule type" value="Genomic_DNA"/>
</dbReference>
<sequence>MSSECSATALLNVVQAELNEARLHPRHVELFQRVLGILIQASDPLQKRLKRQQALVWALVLIDHADDLINRTVFNKVNVETRIVYMLASICKAAAHLSQISVTESLDGDAGEPSTISDSVIHACDDGPKQHQTQTHHLRNALQALDKGVLVTGAPVASDQVAMWIHQLQTQIISIAPHPLIIHEPPLYLTSALPVQGRVSQQLSRLSPQCAVKLYLLPPSISKFNEHLGGASPATPIVIQGAISHWPCFNDRPWRDVAYLLTQIGPDRLVPVEIGSRYTDETWTQKLLPVSDLMQHIIDGERLSDTPISPHTIASNHASAVMYLAQHNLLDQIPSLALDVEVPDYCITAPPRSHRAKLPHLDPTSIRQAPNTHSTLSDTVIEANNDEDDDQEVRVNTWLGPLGTHSPLHTDPHDNLFAQVVGFKYVRMYAPTETLKLYPYAASTLLSNTSQVDVACPDFSQFPDFAHANYVECVVGPRDVLLIPRGWWHYVASLTSSISVSFWF</sequence>
<feature type="domain" description="JmjC" evidence="1">
    <location>
        <begin position="358"/>
        <end position="504"/>
    </location>
</feature>
<proteinExistence type="predicted"/>
<organism evidence="2 3">
    <name type="scientific">Batrachochytrium salamandrivorans</name>
    <dbReference type="NCBI Taxonomy" id="1357716"/>
    <lineage>
        <taxon>Eukaryota</taxon>
        <taxon>Fungi</taxon>
        <taxon>Fungi incertae sedis</taxon>
        <taxon>Chytridiomycota</taxon>
        <taxon>Chytridiomycota incertae sedis</taxon>
        <taxon>Chytridiomycetes</taxon>
        <taxon>Rhizophydiales</taxon>
        <taxon>Rhizophydiales incertae sedis</taxon>
        <taxon>Batrachochytrium</taxon>
    </lineage>
</organism>
<dbReference type="Proteomes" id="UP001648503">
    <property type="component" value="Unassembled WGS sequence"/>
</dbReference>
<keyword evidence="3" id="KW-1185">Reference proteome</keyword>
<dbReference type="SUPFAM" id="SSF51197">
    <property type="entry name" value="Clavaminate synthase-like"/>
    <property type="match status" value="1"/>
</dbReference>
<name>A0ABQ8FNF1_9FUNG</name>
<dbReference type="Pfam" id="PF13621">
    <property type="entry name" value="Cupin_8"/>
    <property type="match status" value="1"/>
</dbReference>
<dbReference type="Gene3D" id="2.60.120.650">
    <property type="entry name" value="Cupin"/>
    <property type="match status" value="1"/>
</dbReference>
<dbReference type="SMART" id="SM00558">
    <property type="entry name" value="JmjC"/>
    <property type="match status" value="1"/>
</dbReference>
<protein>
    <recommendedName>
        <fullName evidence="1">JmjC domain-containing protein</fullName>
    </recommendedName>
</protein>
<dbReference type="InterPro" id="IPR041667">
    <property type="entry name" value="Cupin_8"/>
</dbReference>
<dbReference type="PANTHER" id="PTHR12461:SF105">
    <property type="entry name" value="HYPOXIA-INDUCIBLE FACTOR 1-ALPHA INHIBITOR"/>
    <property type="match status" value="1"/>
</dbReference>
<evidence type="ECO:0000313" key="3">
    <source>
        <dbReference type="Proteomes" id="UP001648503"/>
    </source>
</evidence>
<accession>A0ABQ8FNF1</accession>
<evidence type="ECO:0000259" key="1">
    <source>
        <dbReference type="PROSITE" id="PS51184"/>
    </source>
</evidence>
<dbReference type="PANTHER" id="PTHR12461">
    <property type="entry name" value="HYPOXIA-INDUCIBLE FACTOR 1 ALPHA INHIBITOR-RELATED"/>
    <property type="match status" value="1"/>
</dbReference>
<dbReference type="InterPro" id="IPR003347">
    <property type="entry name" value="JmjC_dom"/>
</dbReference>
<dbReference type="PROSITE" id="PS51184">
    <property type="entry name" value="JMJC"/>
    <property type="match status" value="1"/>
</dbReference>